<evidence type="ECO:0000313" key="1">
    <source>
        <dbReference type="EMBL" id="ATE85739.1"/>
    </source>
</evidence>
<reference evidence="1 2" key="1">
    <citation type="submission" date="2017-05" db="EMBL/GenBank/DDBJ databases">
        <title>The isolation and characterization of 16 novel Shigella-infecting phages from the environment.</title>
        <authorList>
            <person name="Doore S.M."/>
            <person name="Schrad J.R."/>
            <person name="Dover J.A."/>
            <person name="Parent K.N."/>
        </authorList>
    </citation>
    <scope>NUCLEOTIDE SEQUENCE [LARGE SCALE GENOMIC DNA]</scope>
</reference>
<dbReference type="Proteomes" id="UP000222681">
    <property type="component" value="Segment"/>
</dbReference>
<name>A0A291AXJ1_9CAUD</name>
<protein>
    <submittedName>
        <fullName evidence="1">Uncharacterized protein</fullName>
    </submittedName>
</protein>
<evidence type="ECO:0000313" key="2">
    <source>
        <dbReference type="Proteomes" id="UP000222681"/>
    </source>
</evidence>
<proteinExistence type="predicted"/>
<dbReference type="EMBL" id="MF158039">
    <property type="protein sequence ID" value="ATE85739.1"/>
    <property type="molecule type" value="Genomic_DNA"/>
</dbReference>
<gene>
    <name evidence="1" type="ORF">Sf12_gp12</name>
</gene>
<organism evidence="1 2">
    <name type="scientific">Shigella phage Sf12</name>
    <dbReference type="NCBI Taxonomy" id="2024315"/>
    <lineage>
        <taxon>Viruses</taxon>
        <taxon>Duplodnaviria</taxon>
        <taxon>Heunggongvirae</taxon>
        <taxon>Uroviricota</taxon>
        <taxon>Caudoviricetes</taxon>
        <taxon>Drexlerviridae</taxon>
        <taxon>Rogunavirinae</taxon>
        <taxon>Eastlansingvirus</taxon>
        <taxon>Eastlansingvirus Sf12</taxon>
    </lineage>
</organism>
<sequence length="83" mass="9337">MLKQKSKDGVYLLHRNKREDKKMAKFTQSDAQIEVKDVGFGKTFKIAQAYGSSEEDVKVDTINLTAKNAREIAYAILSALGER</sequence>
<keyword evidence="2" id="KW-1185">Reference proteome</keyword>
<accession>A0A291AXJ1</accession>